<dbReference type="EMBL" id="CAUYUJ010004114">
    <property type="protein sequence ID" value="CAK0808209.1"/>
    <property type="molecule type" value="Genomic_DNA"/>
</dbReference>
<sequence>MPRLSLTCPRRDVAAAWAAALAAAVVPAARGWSWSPSPPPSDADVDVDTCAWSGAGSSCSALPFPTDLQEQRRALIEFFGPPHRREDEWLLSGGATPQAAEEMRGPLVTDNVRRAWHQLAADGTTSETSLHEVRAHFAWRYHTHLKLVLGDAGAEQAARTVLDAVAGDASAGCVRAGLTLILDGSRTADAVQALRDCTQSWPGDSMAALRLGLALVGMAGDPQGAFALLQPHAERQEPPPDALVLAMYGFLAATGRLGAGAQSHGVRSFQRGVETGSGHGAVVCALFSQRPRRGAVRRVPEGLRAGARPPVQA</sequence>
<dbReference type="Proteomes" id="UP001189429">
    <property type="component" value="Unassembled WGS sequence"/>
</dbReference>
<accession>A0ABN9QT14</accession>
<organism evidence="1 2">
    <name type="scientific">Prorocentrum cordatum</name>
    <dbReference type="NCBI Taxonomy" id="2364126"/>
    <lineage>
        <taxon>Eukaryota</taxon>
        <taxon>Sar</taxon>
        <taxon>Alveolata</taxon>
        <taxon>Dinophyceae</taxon>
        <taxon>Prorocentrales</taxon>
        <taxon>Prorocentraceae</taxon>
        <taxon>Prorocentrum</taxon>
    </lineage>
</organism>
<evidence type="ECO:0000313" key="1">
    <source>
        <dbReference type="EMBL" id="CAK0808209.1"/>
    </source>
</evidence>
<proteinExistence type="predicted"/>
<keyword evidence="2" id="KW-1185">Reference proteome</keyword>
<protein>
    <submittedName>
        <fullName evidence="1">Uncharacterized protein</fullName>
    </submittedName>
</protein>
<name>A0ABN9QT14_9DINO</name>
<evidence type="ECO:0000313" key="2">
    <source>
        <dbReference type="Proteomes" id="UP001189429"/>
    </source>
</evidence>
<comment type="caution">
    <text evidence="1">The sequence shown here is derived from an EMBL/GenBank/DDBJ whole genome shotgun (WGS) entry which is preliminary data.</text>
</comment>
<gene>
    <name evidence="1" type="ORF">PCOR1329_LOCUS13872</name>
</gene>
<reference evidence="1" key="1">
    <citation type="submission" date="2023-10" db="EMBL/GenBank/DDBJ databases">
        <authorList>
            <person name="Chen Y."/>
            <person name="Shah S."/>
            <person name="Dougan E. K."/>
            <person name="Thang M."/>
            <person name="Chan C."/>
        </authorList>
    </citation>
    <scope>NUCLEOTIDE SEQUENCE [LARGE SCALE GENOMIC DNA]</scope>
</reference>